<comment type="caution">
    <text evidence="2">The sequence shown here is derived from an EMBL/GenBank/DDBJ whole genome shotgun (WGS) entry which is preliminary data.</text>
</comment>
<organism evidence="2 3">
    <name type="scientific">Lactobacillus gigeriorum DSM 23908 = CRBIP 24.85</name>
    <dbReference type="NCBI Taxonomy" id="1423751"/>
    <lineage>
        <taxon>Bacteria</taxon>
        <taxon>Bacillati</taxon>
        <taxon>Bacillota</taxon>
        <taxon>Bacilli</taxon>
        <taxon>Lactobacillales</taxon>
        <taxon>Lactobacillaceae</taxon>
        <taxon>Lactobacillus</taxon>
    </lineage>
</organism>
<name>I7LF32_9LACO</name>
<dbReference type="AlphaFoldDB" id="I7LF32"/>
<evidence type="ECO:0000313" key="2">
    <source>
        <dbReference type="EMBL" id="CCI86303.1"/>
    </source>
</evidence>
<keyword evidence="1" id="KW-0812">Transmembrane</keyword>
<keyword evidence="1" id="KW-0472">Membrane</keyword>
<dbReference type="Proteomes" id="UP000009326">
    <property type="component" value="Unassembled WGS sequence"/>
</dbReference>
<feature type="transmembrane region" description="Helical" evidence="1">
    <location>
        <begin position="7"/>
        <end position="27"/>
    </location>
</feature>
<feature type="transmembrane region" description="Helical" evidence="1">
    <location>
        <begin position="33"/>
        <end position="52"/>
    </location>
</feature>
<evidence type="ECO:0000256" key="1">
    <source>
        <dbReference type="SAM" id="Phobius"/>
    </source>
</evidence>
<accession>I7LF32</accession>
<protein>
    <submittedName>
        <fullName evidence="2">Uncharacterized protein</fullName>
    </submittedName>
</protein>
<keyword evidence="1" id="KW-1133">Transmembrane helix</keyword>
<dbReference type="EMBL" id="CAKC01000009">
    <property type="protein sequence ID" value="CCI86303.1"/>
    <property type="molecule type" value="Genomic_DNA"/>
</dbReference>
<sequence length="62" mass="7414">MMNNKFWWSVTIAVNLIVGLTVIILPFVGLSQYTWWVFLLYPVYISGMIFDYRRSKKHKITN</sequence>
<evidence type="ECO:0000313" key="3">
    <source>
        <dbReference type="Proteomes" id="UP000009326"/>
    </source>
</evidence>
<proteinExistence type="predicted"/>
<gene>
    <name evidence="2" type="ORF">BN52_06420</name>
</gene>
<reference evidence="2 3" key="1">
    <citation type="submission" date="2012-06" db="EMBL/GenBank/DDBJ databases">
        <title>Draft genome sequence of Lactobacillus gigeriorum CRBIP 24.85T, isolated from chicken crop.</title>
        <authorList>
            <person name="Cousin S."/>
            <person name="Ma L."/>
            <person name="Creno S."/>
            <person name="Clermont D."/>
            <person name="Loux V."/>
            <person name="Bizet C."/>
            <person name="Bouchier C."/>
        </authorList>
    </citation>
    <scope>NUCLEOTIDE SEQUENCE [LARGE SCALE GENOMIC DNA]</scope>
    <source>
        <strain evidence="3">CRBIP 24.85T</strain>
    </source>
</reference>